<evidence type="ECO:0000313" key="2">
    <source>
        <dbReference type="EMBL" id="GAE89500.1"/>
    </source>
</evidence>
<dbReference type="OrthoDB" id="9972438at2"/>
<keyword evidence="1" id="KW-0175">Coiled coil</keyword>
<reference evidence="2" key="1">
    <citation type="journal article" date="2014" name="Genome Announc.">
        <title>Draft Genome Sequence of Clostridium straminisolvens Strain JCM 21531T, Isolated from a Cellulose-Degrading Bacterial Community.</title>
        <authorList>
            <person name="Yuki M."/>
            <person name="Oshima K."/>
            <person name="Suda W."/>
            <person name="Sakamoto M."/>
            <person name="Kitamura K."/>
            <person name="Iida T."/>
            <person name="Hattori M."/>
            <person name="Ohkuma M."/>
        </authorList>
    </citation>
    <scope>NUCLEOTIDE SEQUENCE [LARGE SCALE GENOMIC DNA]</scope>
    <source>
        <strain evidence="2">JCM 21531</strain>
    </source>
</reference>
<organism evidence="2 3">
    <name type="scientific">Acetivibrio straminisolvens JCM 21531</name>
    <dbReference type="NCBI Taxonomy" id="1294263"/>
    <lineage>
        <taxon>Bacteria</taxon>
        <taxon>Bacillati</taxon>
        <taxon>Bacillota</taxon>
        <taxon>Clostridia</taxon>
        <taxon>Eubacteriales</taxon>
        <taxon>Oscillospiraceae</taxon>
        <taxon>Acetivibrio</taxon>
    </lineage>
</organism>
<comment type="caution">
    <text evidence="2">The sequence shown here is derived from an EMBL/GenBank/DDBJ whole genome shotgun (WGS) entry which is preliminary data.</text>
</comment>
<accession>W4V7Z6</accession>
<dbReference type="RefSeq" id="WP_038289766.1">
    <property type="nucleotide sequence ID" value="NZ_BAVR01000039.1"/>
</dbReference>
<feature type="coiled-coil region" evidence="1">
    <location>
        <begin position="38"/>
        <end position="72"/>
    </location>
</feature>
<dbReference type="AlphaFoldDB" id="W4V7Z6"/>
<evidence type="ECO:0000313" key="3">
    <source>
        <dbReference type="Proteomes" id="UP000019109"/>
    </source>
</evidence>
<name>W4V7Z6_9FIRM</name>
<dbReference type="Proteomes" id="UP000019109">
    <property type="component" value="Unassembled WGS sequence"/>
</dbReference>
<protein>
    <submittedName>
        <fullName evidence="2">Uncharacterized protein</fullName>
    </submittedName>
</protein>
<dbReference type="STRING" id="1294263.JCM21531_3033"/>
<proteinExistence type="predicted"/>
<evidence type="ECO:0000256" key="1">
    <source>
        <dbReference type="SAM" id="Coils"/>
    </source>
</evidence>
<sequence length="75" mass="8954">MNIYEPKEVKELIADMAIEIQELKREPASVKSSEDMWFRNYQEEKKKYEDLKSKLEAKIADLEKQIAEYEGRKAE</sequence>
<keyword evidence="3" id="KW-1185">Reference proteome</keyword>
<dbReference type="EMBL" id="BAVR01000039">
    <property type="protein sequence ID" value="GAE89500.1"/>
    <property type="molecule type" value="Genomic_DNA"/>
</dbReference>
<gene>
    <name evidence="2" type="ORF">JCM21531_3033</name>
</gene>